<dbReference type="Proteomes" id="UP000789396">
    <property type="component" value="Unassembled WGS sequence"/>
</dbReference>
<evidence type="ECO:0000256" key="1">
    <source>
        <dbReference type="SAM" id="MobiDB-lite"/>
    </source>
</evidence>
<evidence type="ECO:0000313" key="3">
    <source>
        <dbReference type="Proteomes" id="UP000789396"/>
    </source>
</evidence>
<sequence length="99" mass="11226">MGTTAELDPELFIVETDEECDVENDEQPFDYNQWTLKSGLAVIDLLKVAAEIETKMIEQLQDEDNEGTSKLSGRLPPHPGKPDREQRKKGTQIVEVRID</sequence>
<protein>
    <submittedName>
        <fullName evidence="2">14821_t:CDS:1</fullName>
    </submittedName>
</protein>
<accession>A0A9N9CEI6</accession>
<comment type="caution">
    <text evidence="2">The sequence shown here is derived from an EMBL/GenBank/DDBJ whole genome shotgun (WGS) entry which is preliminary data.</text>
</comment>
<feature type="region of interest" description="Disordered" evidence="1">
    <location>
        <begin position="59"/>
        <end position="99"/>
    </location>
</feature>
<evidence type="ECO:0000313" key="2">
    <source>
        <dbReference type="EMBL" id="CAG8598923.1"/>
    </source>
</evidence>
<dbReference type="EMBL" id="CAJVPZ010008535">
    <property type="protein sequence ID" value="CAG8598923.1"/>
    <property type="molecule type" value="Genomic_DNA"/>
</dbReference>
<dbReference type="AlphaFoldDB" id="A0A9N9CEI6"/>
<feature type="non-terminal residue" evidence="2">
    <location>
        <position position="1"/>
    </location>
</feature>
<proteinExistence type="predicted"/>
<name>A0A9N9CEI6_9GLOM</name>
<dbReference type="OrthoDB" id="2361632at2759"/>
<reference evidence="2" key="1">
    <citation type="submission" date="2021-06" db="EMBL/GenBank/DDBJ databases">
        <authorList>
            <person name="Kallberg Y."/>
            <person name="Tangrot J."/>
            <person name="Rosling A."/>
        </authorList>
    </citation>
    <scope>NUCLEOTIDE SEQUENCE</scope>
    <source>
        <strain evidence="2">IN212</strain>
    </source>
</reference>
<organism evidence="2 3">
    <name type="scientific">Racocetra fulgida</name>
    <dbReference type="NCBI Taxonomy" id="60492"/>
    <lineage>
        <taxon>Eukaryota</taxon>
        <taxon>Fungi</taxon>
        <taxon>Fungi incertae sedis</taxon>
        <taxon>Mucoromycota</taxon>
        <taxon>Glomeromycotina</taxon>
        <taxon>Glomeromycetes</taxon>
        <taxon>Diversisporales</taxon>
        <taxon>Gigasporaceae</taxon>
        <taxon>Racocetra</taxon>
    </lineage>
</organism>
<keyword evidence="3" id="KW-1185">Reference proteome</keyword>
<gene>
    <name evidence="2" type="ORF">RFULGI_LOCUS6527</name>
</gene>